<dbReference type="EMBL" id="NMUH01000903">
    <property type="protein sequence ID" value="MQL86474.1"/>
    <property type="molecule type" value="Genomic_DNA"/>
</dbReference>
<feature type="non-terminal residue" evidence="3">
    <location>
        <position position="84"/>
    </location>
</feature>
<dbReference type="Proteomes" id="UP000652761">
    <property type="component" value="Unassembled WGS sequence"/>
</dbReference>
<evidence type="ECO:0000256" key="2">
    <source>
        <dbReference type="SAM" id="SignalP"/>
    </source>
</evidence>
<name>A0A843UXY9_COLES</name>
<evidence type="ECO:0000313" key="4">
    <source>
        <dbReference type="Proteomes" id="UP000652761"/>
    </source>
</evidence>
<evidence type="ECO:0008006" key="5">
    <source>
        <dbReference type="Google" id="ProtNLM"/>
    </source>
</evidence>
<reference evidence="3" key="1">
    <citation type="submission" date="2017-07" db="EMBL/GenBank/DDBJ databases">
        <title>Taro Niue Genome Assembly and Annotation.</title>
        <authorList>
            <person name="Atibalentja N."/>
            <person name="Keating K."/>
            <person name="Fields C.J."/>
        </authorList>
    </citation>
    <scope>NUCLEOTIDE SEQUENCE</scope>
    <source>
        <strain evidence="3">Niue_2</strain>
        <tissue evidence="3">Leaf</tissue>
    </source>
</reference>
<dbReference type="AlphaFoldDB" id="A0A843UXY9"/>
<feature type="region of interest" description="Disordered" evidence="1">
    <location>
        <begin position="25"/>
        <end position="64"/>
    </location>
</feature>
<protein>
    <recommendedName>
        <fullName evidence="5">Secreted protein</fullName>
    </recommendedName>
</protein>
<feature type="signal peptide" evidence="2">
    <location>
        <begin position="1"/>
        <end position="22"/>
    </location>
</feature>
<feature type="chain" id="PRO_5032880007" description="Secreted protein" evidence="2">
    <location>
        <begin position="23"/>
        <end position="84"/>
    </location>
</feature>
<feature type="compositionally biased region" description="Low complexity" evidence="1">
    <location>
        <begin position="25"/>
        <end position="34"/>
    </location>
</feature>
<keyword evidence="4" id="KW-1185">Reference proteome</keyword>
<comment type="caution">
    <text evidence="3">The sequence shown here is derived from an EMBL/GenBank/DDBJ whole genome shotgun (WGS) entry which is preliminary data.</text>
</comment>
<feature type="compositionally biased region" description="Polar residues" evidence="1">
    <location>
        <begin position="55"/>
        <end position="64"/>
    </location>
</feature>
<sequence>MLQSGTPPLLPFFFFPLAALLCSPSGRKSFSSSSPIHLEKSHPPPLLEYEDHGRSVSTRRQTVSTPLATGFRTCSGRDSECRHI</sequence>
<keyword evidence="2" id="KW-0732">Signal</keyword>
<evidence type="ECO:0000256" key="1">
    <source>
        <dbReference type="SAM" id="MobiDB-lite"/>
    </source>
</evidence>
<accession>A0A843UXY9</accession>
<evidence type="ECO:0000313" key="3">
    <source>
        <dbReference type="EMBL" id="MQL86474.1"/>
    </source>
</evidence>
<organism evidence="3 4">
    <name type="scientific">Colocasia esculenta</name>
    <name type="common">Wild taro</name>
    <name type="synonym">Arum esculentum</name>
    <dbReference type="NCBI Taxonomy" id="4460"/>
    <lineage>
        <taxon>Eukaryota</taxon>
        <taxon>Viridiplantae</taxon>
        <taxon>Streptophyta</taxon>
        <taxon>Embryophyta</taxon>
        <taxon>Tracheophyta</taxon>
        <taxon>Spermatophyta</taxon>
        <taxon>Magnoliopsida</taxon>
        <taxon>Liliopsida</taxon>
        <taxon>Araceae</taxon>
        <taxon>Aroideae</taxon>
        <taxon>Colocasieae</taxon>
        <taxon>Colocasia</taxon>
    </lineage>
</organism>
<proteinExistence type="predicted"/>
<gene>
    <name evidence="3" type="ORF">Taro_019007</name>
</gene>